<accession>A0ABV7A156</accession>
<dbReference type="EMBL" id="JBHRSV010000028">
    <property type="protein sequence ID" value="MFC2927297.1"/>
    <property type="molecule type" value="Genomic_DNA"/>
</dbReference>
<name>A0ABV7A156_9PROT</name>
<dbReference type="Proteomes" id="UP001595379">
    <property type="component" value="Unassembled WGS sequence"/>
</dbReference>
<evidence type="ECO:0000259" key="5">
    <source>
        <dbReference type="PROSITE" id="PS50977"/>
    </source>
</evidence>
<dbReference type="PROSITE" id="PS01081">
    <property type="entry name" value="HTH_TETR_1"/>
    <property type="match status" value="1"/>
</dbReference>
<dbReference type="RefSeq" id="WP_380214898.1">
    <property type="nucleotide sequence ID" value="NZ_JBHRSV010000028.1"/>
</dbReference>
<dbReference type="InterPro" id="IPR001647">
    <property type="entry name" value="HTH_TetR"/>
</dbReference>
<gene>
    <name evidence="6" type="ORF">ACFOOR_14410</name>
</gene>
<dbReference type="Gene3D" id="1.10.357.10">
    <property type="entry name" value="Tetracycline Repressor, domain 2"/>
    <property type="match status" value="1"/>
</dbReference>
<evidence type="ECO:0000256" key="2">
    <source>
        <dbReference type="ARBA" id="ARBA00023125"/>
    </source>
</evidence>
<evidence type="ECO:0000256" key="3">
    <source>
        <dbReference type="ARBA" id="ARBA00023163"/>
    </source>
</evidence>
<sequence length="206" mass="22018">MRKPSARDKLLDAAIALIRQNGFAATSVDDLCRAAGVTKGAFFHHFESKDALGAAAARHWGETTSGLFASAPYHDPADPLDRVLAYIDFRRDLIAGEIPEYTCYAGTLVQEAYGASVDIRDACASAIFEHAKTLEADIAEAAERYGVEVDAPSLARHTQAVLQGGFILSKAAGNDGPVRESIAHLKRYVELLFGRQASPARKGSAA</sequence>
<keyword evidence="2 4" id="KW-0238">DNA-binding</keyword>
<dbReference type="PANTHER" id="PTHR47506">
    <property type="entry name" value="TRANSCRIPTIONAL REGULATORY PROTEIN"/>
    <property type="match status" value="1"/>
</dbReference>
<dbReference type="Pfam" id="PF21993">
    <property type="entry name" value="TetR_C_13_2"/>
    <property type="match status" value="1"/>
</dbReference>
<protein>
    <submittedName>
        <fullName evidence="6">TetR/AcrR family transcriptional regulator</fullName>
    </submittedName>
</protein>
<evidence type="ECO:0000313" key="6">
    <source>
        <dbReference type="EMBL" id="MFC2927297.1"/>
    </source>
</evidence>
<dbReference type="InterPro" id="IPR036271">
    <property type="entry name" value="Tet_transcr_reg_TetR-rel_C_sf"/>
</dbReference>
<dbReference type="SUPFAM" id="SSF46689">
    <property type="entry name" value="Homeodomain-like"/>
    <property type="match status" value="1"/>
</dbReference>
<keyword evidence="7" id="KW-1185">Reference proteome</keyword>
<dbReference type="PANTHER" id="PTHR47506:SF3">
    <property type="entry name" value="HTH-TYPE TRANSCRIPTIONAL REGULATOR LMRA"/>
    <property type="match status" value="1"/>
</dbReference>
<proteinExistence type="predicted"/>
<evidence type="ECO:0000256" key="4">
    <source>
        <dbReference type="PROSITE-ProRule" id="PRU00335"/>
    </source>
</evidence>
<reference evidence="7" key="1">
    <citation type="journal article" date="2019" name="Int. J. Syst. Evol. Microbiol.">
        <title>The Global Catalogue of Microorganisms (GCM) 10K type strain sequencing project: providing services to taxonomists for standard genome sequencing and annotation.</title>
        <authorList>
            <consortium name="The Broad Institute Genomics Platform"/>
            <consortium name="The Broad Institute Genome Sequencing Center for Infectious Disease"/>
            <person name="Wu L."/>
            <person name="Ma J."/>
        </authorList>
    </citation>
    <scope>NUCLEOTIDE SEQUENCE [LARGE SCALE GENOMIC DNA]</scope>
    <source>
        <strain evidence="7">KCTC 52487</strain>
    </source>
</reference>
<dbReference type="SUPFAM" id="SSF48498">
    <property type="entry name" value="Tetracyclin repressor-like, C-terminal domain"/>
    <property type="match status" value="1"/>
</dbReference>
<comment type="caution">
    <text evidence="6">The sequence shown here is derived from an EMBL/GenBank/DDBJ whole genome shotgun (WGS) entry which is preliminary data.</text>
</comment>
<feature type="domain" description="HTH tetR-type" evidence="5">
    <location>
        <begin position="4"/>
        <end position="64"/>
    </location>
</feature>
<dbReference type="PROSITE" id="PS50977">
    <property type="entry name" value="HTH_TETR_2"/>
    <property type="match status" value="1"/>
</dbReference>
<dbReference type="InterPro" id="IPR054156">
    <property type="entry name" value="YxaF_TetR_C"/>
</dbReference>
<dbReference type="PRINTS" id="PR00455">
    <property type="entry name" value="HTHTETR"/>
</dbReference>
<dbReference type="InterPro" id="IPR023772">
    <property type="entry name" value="DNA-bd_HTH_TetR-type_CS"/>
</dbReference>
<evidence type="ECO:0000313" key="7">
    <source>
        <dbReference type="Proteomes" id="UP001595379"/>
    </source>
</evidence>
<evidence type="ECO:0000256" key="1">
    <source>
        <dbReference type="ARBA" id="ARBA00023015"/>
    </source>
</evidence>
<feature type="DNA-binding region" description="H-T-H motif" evidence="4">
    <location>
        <begin position="27"/>
        <end position="46"/>
    </location>
</feature>
<keyword evidence="1" id="KW-0805">Transcription regulation</keyword>
<dbReference type="InterPro" id="IPR009057">
    <property type="entry name" value="Homeodomain-like_sf"/>
</dbReference>
<organism evidence="6 7">
    <name type="scientific">Hyphobacterium vulgare</name>
    <dbReference type="NCBI Taxonomy" id="1736751"/>
    <lineage>
        <taxon>Bacteria</taxon>
        <taxon>Pseudomonadati</taxon>
        <taxon>Pseudomonadota</taxon>
        <taxon>Alphaproteobacteria</taxon>
        <taxon>Maricaulales</taxon>
        <taxon>Maricaulaceae</taxon>
        <taxon>Hyphobacterium</taxon>
    </lineage>
</organism>
<keyword evidence="3" id="KW-0804">Transcription</keyword>
<dbReference type="Pfam" id="PF00440">
    <property type="entry name" value="TetR_N"/>
    <property type="match status" value="1"/>
</dbReference>